<proteinExistence type="predicted"/>
<comment type="caution">
    <text evidence="1">The sequence shown here is derived from an EMBL/GenBank/DDBJ whole genome shotgun (WGS) entry which is preliminary data.</text>
</comment>
<keyword evidence="2" id="KW-1185">Reference proteome</keyword>
<dbReference type="AlphaFoldDB" id="A0A916VWU1"/>
<evidence type="ECO:0000313" key="2">
    <source>
        <dbReference type="Proteomes" id="UP000596977"/>
    </source>
</evidence>
<organism evidence="1 2">
    <name type="scientific">Pelagibacterium lentulum</name>
    <dbReference type="NCBI Taxonomy" id="2029865"/>
    <lineage>
        <taxon>Bacteria</taxon>
        <taxon>Pseudomonadati</taxon>
        <taxon>Pseudomonadota</taxon>
        <taxon>Alphaproteobacteria</taxon>
        <taxon>Hyphomicrobiales</taxon>
        <taxon>Devosiaceae</taxon>
        <taxon>Pelagibacterium</taxon>
    </lineage>
</organism>
<name>A0A916VWU1_9HYPH</name>
<reference evidence="1 2" key="1">
    <citation type="journal article" date="2014" name="Int. J. Syst. Evol. Microbiol.">
        <title>Complete genome sequence of Corynebacterium casei LMG S-19264T (=DSM 44701T), isolated from a smear-ripened cheese.</title>
        <authorList>
            <consortium name="US DOE Joint Genome Institute (JGI-PGF)"/>
            <person name="Walter F."/>
            <person name="Albersmeier A."/>
            <person name="Kalinowski J."/>
            <person name="Ruckert C."/>
        </authorList>
    </citation>
    <scope>NUCLEOTIDE SEQUENCE [LARGE SCALE GENOMIC DNA]</scope>
    <source>
        <strain evidence="1 2">CGMCC 1.15896</strain>
    </source>
</reference>
<sequence>MARKPAPYEINLIKAMAMQNGQMTPTPQTLADPKSRRVVRSLKSKGLITEAEGADVPTYQLTGYGWECARGE</sequence>
<dbReference type="Proteomes" id="UP000596977">
    <property type="component" value="Unassembled WGS sequence"/>
</dbReference>
<protein>
    <submittedName>
        <fullName evidence="1">Uncharacterized protein</fullName>
    </submittedName>
</protein>
<dbReference type="RefSeq" id="WP_127072918.1">
    <property type="nucleotide sequence ID" value="NZ_BMKB01000002.1"/>
</dbReference>
<dbReference type="EMBL" id="BMKB01000002">
    <property type="protein sequence ID" value="GGA45851.1"/>
    <property type="molecule type" value="Genomic_DNA"/>
</dbReference>
<evidence type="ECO:0000313" key="1">
    <source>
        <dbReference type="EMBL" id="GGA45851.1"/>
    </source>
</evidence>
<accession>A0A916VWU1</accession>
<gene>
    <name evidence="1" type="ORF">GCM10011499_14490</name>
</gene>